<comment type="caution">
    <text evidence="1">The sequence shown here is derived from an EMBL/GenBank/DDBJ whole genome shotgun (WGS) entry which is preliminary data.</text>
</comment>
<protein>
    <submittedName>
        <fullName evidence="1">Uncharacterized protein</fullName>
    </submittedName>
</protein>
<keyword evidence="2" id="KW-1185">Reference proteome</keyword>
<organism evidence="1 2">
    <name type="scientific">Manihot esculenta</name>
    <name type="common">Cassava</name>
    <name type="synonym">Jatropha manihot</name>
    <dbReference type="NCBI Taxonomy" id="3983"/>
    <lineage>
        <taxon>Eukaryota</taxon>
        <taxon>Viridiplantae</taxon>
        <taxon>Streptophyta</taxon>
        <taxon>Embryophyta</taxon>
        <taxon>Tracheophyta</taxon>
        <taxon>Spermatophyta</taxon>
        <taxon>Magnoliopsida</taxon>
        <taxon>eudicotyledons</taxon>
        <taxon>Gunneridae</taxon>
        <taxon>Pentapetalae</taxon>
        <taxon>rosids</taxon>
        <taxon>fabids</taxon>
        <taxon>Malpighiales</taxon>
        <taxon>Euphorbiaceae</taxon>
        <taxon>Crotonoideae</taxon>
        <taxon>Manihoteae</taxon>
        <taxon>Manihot</taxon>
    </lineage>
</organism>
<sequence>MESYIGGIWALVRFLAVWCLVLAVDACRWVKLFQWRSSWAASVAISAIQNRKARRGRREFKAVEIQAKKEDFSRKENFNKPSVILLVLRKVIDILK</sequence>
<gene>
    <name evidence="1" type="ORF">MANES_03G172950v8</name>
</gene>
<reference evidence="2" key="1">
    <citation type="journal article" date="2016" name="Nat. Biotechnol.">
        <title>Sequencing wild and cultivated cassava and related species reveals extensive interspecific hybridization and genetic diversity.</title>
        <authorList>
            <person name="Bredeson J.V."/>
            <person name="Lyons J.B."/>
            <person name="Prochnik S.E."/>
            <person name="Wu G.A."/>
            <person name="Ha C.M."/>
            <person name="Edsinger-Gonzales E."/>
            <person name="Grimwood J."/>
            <person name="Schmutz J."/>
            <person name="Rabbi I.Y."/>
            <person name="Egesi C."/>
            <person name="Nauluvula P."/>
            <person name="Lebot V."/>
            <person name="Ndunguru J."/>
            <person name="Mkamilo G."/>
            <person name="Bart R.S."/>
            <person name="Setter T.L."/>
            <person name="Gleadow R.M."/>
            <person name="Kulakow P."/>
            <person name="Ferguson M.E."/>
            <person name="Rounsley S."/>
            <person name="Rokhsar D.S."/>
        </authorList>
    </citation>
    <scope>NUCLEOTIDE SEQUENCE [LARGE SCALE GENOMIC DNA]</scope>
    <source>
        <strain evidence="2">cv. AM560-2</strain>
    </source>
</reference>
<name>A0ACB7I1N1_MANES</name>
<proteinExistence type="predicted"/>
<dbReference type="EMBL" id="CM004389">
    <property type="protein sequence ID" value="KAG8658660.1"/>
    <property type="molecule type" value="Genomic_DNA"/>
</dbReference>
<evidence type="ECO:0000313" key="2">
    <source>
        <dbReference type="Proteomes" id="UP000091857"/>
    </source>
</evidence>
<dbReference type="Proteomes" id="UP000091857">
    <property type="component" value="Chromosome 3"/>
</dbReference>
<accession>A0ACB7I1N1</accession>
<evidence type="ECO:0000313" key="1">
    <source>
        <dbReference type="EMBL" id="KAG8658660.1"/>
    </source>
</evidence>